<evidence type="ECO:0000313" key="1">
    <source>
        <dbReference type="EMBL" id="KFN07271.1"/>
    </source>
</evidence>
<reference evidence="1 2" key="1">
    <citation type="submission" date="2014-04" db="EMBL/GenBank/DDBJ databases">
        <authorList>
            <person name="Bishop-Lilly K.A."/>
            <person name="Broomall S.M."/>
            <person name="Chain P.S."/>
            <person name="Chertkov O."/>
            <person name="Coyne S.R."/>
            <person name="Daligault H.E."/>
            <person name="Davenport K.W."/>
            <person name="Erkkila T."/>
            <person name="Frey K.G."/>
            <person name="Gibbons H.S."/>
            <person name="Gu W."/>
            <person name="Jaissle J."/>
            <person name="Johnson S.L."/>
            <person name="Koroleva G.I."/>
            <person name="Ladner J.T."/>
            <person name="Lo C.-C."/>
            <person name="Minogue T.D."/>
            <person name="Munk C."/>
            <person name="Palacios G.F."/>
            <person name="Redden C.L."/>
            <person name="Rosenzweig C.N."/>
            <person name="Scholz M.B."/>
            <person name="Teshima H."/>
            <person name="Xu Y."/>
        </authorList>
    </citation>
    <scope>NUCLEOTIDE SEQUENCE [LARGE SCALE GENOMIC DNA]</scope>
    <source>
        <strain evidence="1 2">8244</strain>
    </source>
</reference>
<protein>
    <submittedName>
        <fullName evidence="1">Uncharacterized protein</fullName>
    </submittedName>
</protein>
<dbReference type="RefSeq" id="WP_036625944.1">
    <property type="nucleotide sequence ID" value="NZ_JAKOBR010000029.1"/>
</dbReference>
<comment type="caution">
    <text evidence="1">The sequence shown here is derived from an EMBL/GenBank/DDBJ whole genome shotgun (WGS) entry which is preliminary data.</text>
</comment>
<evidence type="ECO:0000313" key="2">
    <source>
        <dbReference type="Proteomes" id="UP000029278"/>
    </source>
</evidence>
<dbReference type="PATRIC" id="fig|44252.3.peg.3882"/>
<accession>A0A090ZT13</accession>
<organism evidence="1 2">
    <name type="scientific">Paenibacillus macerans</name>
    <name type="common">Bacillus macerans</name>
    <dbReference type="NCBI Taxonomy" id="44252"/>
    <lineage>
        <taxon>Bacteria</taxon>
        <taxon>Bacillati</taxon>
        <taxon>Bacillota</taxon>
        <taxon>Bacilli</taxon>
        <taxon>Bacillales</taxon>
        <taxon>Paenibacillaceae</taxon>
        <taxon>Paenibacillus</taxon>
    </lineage>
</organism>
<name>A0A090ZT13_PAEMA</name>
<dbReference type="EMBL" id="JMQA01000035">
    <property type="protein sequence ID" value="KFN07271.1"/>
    <property type="molecule type" value="Genomic_DNA"/>
</dbReference>
<dbReference type="GeneID" id="77009433"/>
<dbReference type="HOGENOM" id="CLU_2789990_0_0_9"/>
<proteinExistence type="predicted"/>
<dbReference type="Proteomes" id="UP000029278">
    <property type="component" value="Unassembled WGS sequence"/>
</dbReference>
<gene>
    <name evidence="1" type="ORF">DJ90_5648</name>
</gene>
<dbReference type="OrthoDB" id="2650777at2"/>
<sequence>MDKLVYEAFRKLQKKEHLLRVARDRMATGRITREMFRKEEAAIIEAFKLTTEEQRAYESYSKMQRKKS</sequence>
<keyword evidence="2" id="KW-1185">Reference proteome</keyword>
<dbReference type="AlphaFoldDB" id="A0A090ZT13"/>